<name>A0A176WXG9_AGRTU</name>
<evidence type="ECO:0000256" key="1">
    <source>
        <dbReference type="SAM" id="MobiDB-lite"/>
    </source>
</evidence>
<dbReference type="Proteomes" id="UP000077098">
    <property type="component" value="Unassembled WGS sequence"/>
</dbReference>
<proteinExistence type="predicted"/>
<accession>A0A176WXG9</accession>
<protein>
    <submittedName>
        <fullName evidence="2">Uncharacterized protein</fullName>
    </submittedName>
</protein>
<comment type="caution">
    <text evidence="2">The sequence shown here is derived from an EMBL/GenBank/DDBJ whole genome shotgun (WGS) entry which is preliminary data.</text>
</comment>
<sequence length="113" mass="12960">MDELNRLRIFEKVDPPRLLQEKIARHQRAIHQRPGIVGKAGIQPCHQRAEINLEKTENRQQGRKAPARLFIGGIRRMVRQSAQNPHATRKDKAGDRQMRGETILRDIGAVDEA</sequence>
<dbReference type="AlphaFoldDB" id="A0A176WXG9"/>
<reference evidence="2 3" key="1">
    <citation type="submission" date="2016-05" db="EMBL/GenBank/DDBJ databases">
        <authorList>
            <person name="Lavstsen T."/>
            <person name="Jespersen J.S."/>
        </authorList>
    </citation>
    <scope>NUCLEOTIDE SEQUENCE [LARGE SCALE GENOMIC DNA]</scope>
    <source>
        <strain evidence="2 3">KCJ1736</strain>
    </source>
</reference>
<evidence type="ECO:0000313" key="2">
    <source>
        <dbReference type="EMBL" id="OAE37536.1"/>
    </source>
</evidence>
<gene>
    <name evidence="2" type="ORF">A7J57_08105</name>
</gene>
<dbReference type="EMBL" id="LXPS01000039">
    <property type="protein sequence ID" value="OAE37536.1"/>
    <property type="molecule type" value="Genomic_DNA"/>
</dbReference>
<organism evidence="2 3">
    <name type="scientific">Agrobacterium tumefaciens</name>
    <dbReference type="NCBI Taxonomy" id="358"/>
    <lineage>
        <taxon>Bacteria</taxon>
        <taxon>Pseudomonadati</taxon>
        <taxon>Pseudomonadota</taxon>
        <taxon>Alphaproteobacteria</taxon>
        <taxon>Hyphomicrobiales</taxon>
        <taxon>Rhizobiaceae</taxon>
        <taxon>Rhizobium/Agrobacterium group</taxon>
        <taxon>Agrobacterium</taxon>
        <taxon>Agrobacterium tumefaciens complex</taxon>
    </lineage>
</organism>
<evidence type="ECO:0000313" key="3">
    <source>
        <dbReference type="Proteomes" id="UP000077098"/>
    </source>
</evidence>
<feature type="compositionally biased region" description="Basic and acidic residues" evidence="1">
    <location>
        <begin position="88"/>
        <end position="104"/>
    </location>
</feature>
<feature type="region of interest" description="Disordered" evidence="1">
    <location>
        <begin position="79"/>
        <end position="113"/>
    </location>
</feature>